<evidence type="ECO:0000313" key="1">
    <source>
        <dbReference type="EMBL" id="ACF07577.1"/>
    </source>
</evidence>
<reference evidence="1 2" key="1">
    <citation type="journal article" date="2008" name="Infect. Immun.">
        <title>Genome of Mycoplasma arthritidis.</title>
        <authorList>
            <person name="Dybvig K."/>
            <person name="Zuhua C."/>
            <person name="Lao P."/>
            <person name="Jordan D.S."/>
            <person name="French C.T."/>
            <person name="Tu A.H."/>
            <person name="Loraine A.E."/>
        </authorList>
    </citation>
    <scope>NUCLEOTIDE SEQUENCE [LARGE SCALE GENOMIC DNA]</scope>
    <source>
        <strain evidence="1 2">158L3-1</strain>
    </source>
</reference>
<evidence type="ECO:0000313" key="2">
    <source>
        <dbReference type="Proteomes" id="UP000008812"/>
    </source>
</evidence>
<name>B3PNH5_META1</name>
<gene>
    <name evidence="1" type="ordered locus">MARTH_orf858</name>
</gene>
<dbReference type="KEGG" id="mat:MARTH_orf858"/>
<accession>B3PNH5</accession>
<dbReference type="RefSeq" id="WP_012498534.1">
    <property type="nucleotide sequence ID" value="NC_011025.1"/>
</dbReference>
<organism evidence="1 2">
    <name type="scientific">Metamycoplasma arthritidis (strain 158L3-1)</name>
    <name type="common">Mycoplasma arthritidis</name>
    <dbReference type="NCBI Taxonomy" id="243272"/>
    <lineage>
        <taxon>Bacteria</taxon>
        <taxon>Bacillati</taxon>
        <taxon>Mycoplasmatota</taxon>
        <taxon>Mycoplasmoidales</taxon>
        <taxon>Metamycoplasmataceae</taxon>
        <taxon>Metamycoplasma</taxon>
    </lineage>
</organism>
<protein>
    <submittedName>
        <fullName evidence="1">Uncharacterized protein</fullName>
    </submittedName>
</protein>
<dbReference type="EMBL" id="CP001047">
    <property type="protein sequence ID" value="ACF07577.1"/>
    <property type="molecule type" value="Genomic_DNA"/>
</dbReference>
<keyword evidence="2" id="KW-1185">Reference proteome</keyword>
<dbReference type="HOGENOM" id="CLU_1188891_0_0_14"/>
<proteinExistence type="predicted"/>
<dbReference type="eggNOG" id="ENOG5030MKR">
    <property type="taxonomic scope" value="Bacteria"/>
</dbReference>
<dbReference type="Proteomes" id="UP000008812">
    <property type="component" value="Chromosome"/>
</dbReference>
<dbReference type="AlphaFoldDB" id="B3PNH5"/>
<dbReference type="STRING" id="243272.MARTH_orf858"/>
<sequence>MNEKEIEQIIKPIDEISEQDPLKAIYLIDDSLKKYPQKELQTILTSLRNSLEHQIKRNNLMTKTNLGTLELINLLKNKKMDYFFMIAYQELKKRSDLQENAYEFQYFFNKEDFDSAGFQTLIYDLLHFAQIDFDYQMHEHKINPKKLGSFLENQNIKKMEKELLEIFEKDIAKYKIASQVFSAFLFQNWVNILLEKTQNEYEQIVNVTEVLLGSKDKTTLNENELKLYAVFAK</sequence>